<feature type="non-terminal residue" evidence="2">
    <location>
        <position position="160"/>
    </location>
</feature>
<evidence type="ECO:0000313" key="2">
    <source>
        <dbReference type="EMBL" id="GIQ91826.1"/>
    </source>
</evidence>
<evidence type="ECO:0000313" key="3">
    <source>
        <dbReference type="Proteomes" id="UP000265618"/>
    </source>
</evidence>
<feature type="region of interest" description="Disordered" evidence="1">
    <location>
        <begin position="78"/>
        <end position="100"/>
    </location>
</feature>
<comment type="caution">
    <text evidence="2">The sequence shown here is derived from an EMBL/GenBank/DDBJ whole genome shotgun (WGS) entry which is preliminary data.</text>
</comment>
<sequence>MQFLAATYRYRRALYTTECGSDQAVRGGEARARALAFGLYAKYLHTNHGTPLVTVSFAAGEAVRSSLLDMSLHLQQLQRSPHPTPPGTAPSPAPAPASKARPADLFCQAEREVVASLERHALPAYCTSRLYADVSMSRIVDILSVGVLGWGYIRDLLRPS</sequence>
<gene>
    <name evidence="2" type="ORF">KIPB_015248</name>
</gene>
<dbReference type="Proteomes" id="UP000265618">
    <property type="component" value="Unassembled WGS sequence"/>
</dbReference>
<accession>A0A9K3GRH4</accession>
<feature type="compositionally biased region" description="Pro residues" evidence="1">
    <location>
        <begin position="82"/>
        <end position="95"/>
    </location>
</feature>
<name>A0A9K3GRH4_9EUKA</name>
<keyword evidence="3" id="KW-1185">Reference proteome</keyword>
<evidence type="ECO:0000256" key="1">
    <source>
        <dbReference type="SAM" id="MobiDB-lite"/>
    </source>
</evidence>
<dbReference type="AlphaFoldDB" id="A0A9K3GRH4"/>
<reference evidence="2 3" key="1">
    <citation type="journal article" date="2018" name="PLoS ONE">
        <title>The draft genome of Kipferlia bialata reveals reductive genome evolution in fornicate parasites.</title>
        <authorList>
            <person name="Tanifuji G."/>
            <person name="Takabayashi S."/>
            <person name="Kume K."/>
            <person name="Takagi M."/>
            <person name="Nakayama T."/>
            <person name="Kamikawa R."/>
            <person name="Inagaki Y."/>
            <person name="Hashimoto T."/>
        </authorList>
    </citation>
    <scope>NUCLEOTIDE SEQUENCE [LARGE SCALE GENOMIC DNA]</scope>
    <source>
        <strain evidence="2">NY0173</strain>
    </source>
</reference>
<protein>
    <submittedName>
        <fullName evidence="2">Uncharacterized protein</fullName>
    </submittedName>
</protein>
<dbReference type="EMBL" id="BDIP01008404">
    <property type="protein sequence ID" value="GIQ91826.1"/>
    <property type="molecule type" value="Genomic_DNA"/>
</dbReference>
<proteinExistence type="predicted"/>
<organism evidence="2 3">
    <name type="scientific">Kipferlia bialata</name>
    <dbReference type="NCBI Taxonomy" id="797122"/>
    <lineage>
        <taxon>Eukaryota</taxon>
        <taxon>Metamonada</taxon>
        <taxon>Carpediemonas-like organisms</taxon>
        <taxon>Kipferlia</taxon>
    </lineage>
</organism>